<comment type="caution">
    <text evidence="2">The sequence shown here is derived from an EMBL/GenBank/DDBJ whole genome shotgun (WGS) entry which is preliminary data.</text>
</comment>
<keyword evidence="1" id="KW-0812">Transmembrane</keyword>
<keyword evidence="1" id="KW-0472">Membrane</keyword>
<gene>
    <name evidence="2" type="ORF">WMO63_17755</name>
</gene>
<name>A0ABV1F289_9BACI</name>
<keyword evidence="1" id="KW-1133">Transmembrane helix</keyword>
<evidence type="ECO:0000256" key="1">
    <source>
        <dbReference type="SAM" id="Phobius"/>
    </source>
</evidence>
<feature type="transmembrane region" description="Helical" evidence="1">
    <location>
        <begin position="39"/>
        <end position="60"/>
    </location>
</feature>
<organism evidence="2 3">
    <name type="scientific">Niallia hominis</name>
    <dbReference type="NCBI Taxonomy" id="3133173"/>
    <lineage>
        <taxon>Bacteria</taxon>
        <taxon>Bacillati</taxon>
        <taxon>Bacillota</taxon>
        <taxon>Bacilli</taxon>
        <taxon>Bacillales</taxon>
        <taxon>Bacillaceae</taxon>
        <taxon>Niallia</taxon>
    </lineage>
</organism>
<feature type="transmembrane region" description="Helical" evidence="1">
    <location>
        <begin position="66"/>
        <end position="84"/>
    </location>
</feature>
<feature type="transmembrane region" description="Helical" evidence="1">
    <location>
        <begin position="12"/>
        <end position="32"/>
    </location>
</feature>
<dbReference type="RefSeq" id="WP_341193364.1">
    <property type="nucleotide sequence ID" value="NZ_JBBMFN010000054.1"/>
</dbReference>
<accession>A0ABV1F289</accession>
<keyword evidence="3" id="KW-1185">Reference proteome</keyword>
<evidence type="ECO:0000313" key="3">
    <source>
        <dbReference type="Proteomes" id="UP001465426"/>
    </source>
</evidence>
<feature type="transmembrane region" description="Helical" evidence="1">
    <location>
        <begin position="96"/>
        <end position="117"/>
    </location>
</feature>
<dbReference type="Proteomes" id="UP001465426">
    <property type="component" value="Unassembled WGS sequence"/>
</dbReference>
<reference evidence="2 3" key="1">
    <citation type="submission" date="2024-03" db="EMBL/GenBank/DDBJ databases">
        <title>Human intestinal bacterial collection.</title>
        <authorList>
            <person name="Pauvert C."/>
            <person name="Hitch T.C.A."/>
            <person name="Clavel T."/>
        </authorList>
    </citation>
    <scope>NUCLEOTIDE SEQUENCE [LARGE SCALE GENOMIC DNA]</scope>
    <source>
        <strain evidence="2 3">CLA-SR-H024</strain>
    </source>
</reference>
<proteinExistence type="predicted"/>
<protein>
    <submittedName>
        <fullName evidence="2">Uncharacterized protein</fullName>
    </submittedName>
</protein>
<dbReference type="EMBL" id="JBBMFN010000054">
    <property type="protein sequence ID" value="MEQ2467503.1"/>
    <property type="molecule type" value="Genomic_DNA"/>
</dbReference>
<evidence type="ECO:0000313" key="2">
    <source>
        <dbReference type="EMBL" id="MEQ2467503.1"/>
    </source>
</evidence>
<sequence length="251" mass="29270">MFDFWIANHLSTSMMSIIGWGILIGAVCYIYRRQTEKPVIWKMAIVVYVGLFCFNFQFPIGASDTPLKIAILPLGVWILILVFGKKKERWKVYRPYAWLGFFWNYVFLITTLLISPLQNILYPPDKVETFLAEFDDPGILLIHPSGKQAELNNEVFIESLSSWELRKMDSRLWYDESFPEIDEEVLEEEEQMPFQTTERFPYILLGASPKWGSGYESTIYIESDGKGMLISTEKGQYYFRSTDSILKGRKD</sequence>